<dbReference type="GO" id="GO:0003677">
    <property type="term" value="F:DNA binding"/>
    <property type="evidence" value="ECO:0007669"/>
    <property type="project" value="UniProtKB-UniRule"/>
</dbReference>
<keyword evidence="2 4" id="KW-0238">DNA-binding</keyword>
<evidence type="ECO:0000313" key="6">
    <source>
        <dbReference type="EMBL" id="RCK44666.1"/>
    </source>
</evidence>
<dbReference type="Proteomes" id="UP000252255">
    <property type="component" value="Unassembled WGS sequence"/>
</dbReference>
<feature type="DNA-binding region" description="H-T-H motif" evidence="4">
    <location>
        <begin position="36"/>
        <end position="55"/>
    </location>
</feature>
<protein>
    <submittedName>
        <fullName evidence="6">TetR family transcriptional regulator</fullName>
    </submittedName>
</protein>
<keyword evidence="1" id="KW-0805">Transcription regulation</keyword>
<dbReference type="InterPro" id="IPR009057">
    <property type="entry name" value="Homeodomain-like_sf"/>
</dbReference>
<dbReference type="PANTHER" id="PTHR47506:SF6">
    <property type="entry name" value="HTH-TYPE TRANSCRIPTIONAL REPRESSOR NEMR"/>
    <property type="match status" value="1"/>
</dbReference>
<dbReference type="SUPFAM" id="SSF46689">
    <property type="entry name" value="Homeodomain-like"/>
    <property type="match status" value="1"/>
</dbReference>
<name>A0A367WT69_9PROT</name>
<reference evidence="6 7" key="1">
    <citation type="submission" date="2014-07" db="EMBL/GenBank/DDBJ databases">
        <title>Draft genome sequence of Thalassospira profundimaris PR54-5.</title>
        <authorList>
            <person name="Lai Q."/>
            <person name="Shao Z."/>
        </authorList>
    </citation>
    <scope>NUCLEOTIDE SEQUENCE [LARGE SCALE GENOMIC DNA]</scope>
    <source>
        <strain evidence="6 7">PR54-5</strain>
    </source>
</reference>
<keyword evidence="3" id="KW-0804">Transcription</keyword>
<evidence type="ECO:0000256" key="2">
    <source>
        <dbReference type="ARBA" id="ARBA00023125"/>
    </source>
</evidence>
<evidence type="ECO:0000256" key="4">
    <source>
        <dbReference type="PROSITE-ProRule" id="PRU00335"/>
    </source>
</evidence>
<dbReference type="PRINTS" id="PR00455">
    <property type="entry name" value="HTHTETR"/>
</dbReference>
<gene>
    <name evidence="6" type="ORF">TH30_14975</name>
</gene>
<evidence type="ECO:0000313" key="7">
    <source>
        <dbReference type="Proteomes" id="UP000252255"/>
    </source>
</evidence>
<sequence length="211" mass="24112">MTDTFGGPKRKGERTRERILEIASQAVLEKGFGATSIEEIIAEAGLTKSGFFYHFSDKNELARALLQRYIEQDDEILDQVFDRARELVDDPLHQLLAALKMLAEVLEDLPNGHPGCIVAVYCYQERLFDKEVRDLNRHAVLAWRTRFRAILDDIADQYQTTEPVDLEQVADMISTVLEGGIVMSKALNEPRKLADQVMLLRSFLKLLFTQR</sequence>
<accession>A0A367WT69</accession>
<dbReference type="EMBL" id="JPWI01000009">
    <property type="protein sequence ID" value="RCK44666.1"/>
    <property type="molecule type" value="Genomic_DNA"/>
</dbReference>
<dbReference type="InterPro" id="IPR001647">
    <property type="entry name" value="HTH_TetR"/>
</dbReference>
<proteinExistence type="predicted"/>
<organism evidence="6 7">
    <name type="scientific">Thalassospira profundimaris</name>
    <dbReference type="NCBI Taxonomy" id="502049"/>
    <lineage>
        <taxon>Bacteria</taxon>
        <taxon>Pseudomonadati</taxon>
        <taxon>Pseudomonadota</taxon>
        <taxon>Alphaproteobacteria</taxon>
        <taxon>Rhodospirillales</taxon>
        <taxon>Thalassospiraceae</taxon>
        <taxon>Thalassospira</taxon>
    </lineage>
</organism>
<dbReference type="PROSITE" id="PS50977">
    <property type="entry name" value="HTH_TETR_2"/>
    <property type="match status" value="1"/>
</dbReference>
<dbReference type="AlphaFoldDB" id="A0A367WT69"/>
<comment type="caution">
    <text evidence="6">The sequence shown here is derived from an EMBL/GenBank/DDBJ whole genome shotgun (WGS) entry which is preliminary data.</text>
</comment>
<feature type="domain" description="HTH tetR-type" evidence="5">
    <location>
        <begin position="13"/>
        <end position="73"/>
    </location>
</feature>
<dbReference type="Gene3D" id="1.10.357.10">
    <property type="entry name" value="Tetracycline Repressor, domain 2"/>
    <property type="match status" value="1"/>
</dbReference>
<dbReference type="InterPro" id="IPR011075">
    <property type="entry name" value="TetR_C"/>
</dbReference>
<dbReference type="InterPro" id="IPR036271">
    <property type="entry name" value="Tet_transcr_reg_TetR-rel_C_sf"/>
</dbReference>
<evidence type="ECO:0000256" key="1">
    <source>
        <dbReference type="ARBA" id="ARBA00023015"/>
    </source>
</evidence>
<dbReference type="Pfam" id="PF00440">
    <property type="entry name" value="TetR_N"/>
    <property type="match status" value="1"/>
</dbReference>
<dbReference type="SUPFAM" id="SSF48498">
    <property type="entry name" value="Tetracyclin repressor-like, C-terminal domain"/>
    <property type="match status" value="1"/>
</dbReference>
<evidence type="ECO:0000256" key="3">
    <source>
        <dbReference type="ARBA" id="ARBA00023163"/>
    </source>
</evidence>
<dbReference type="PANTHER" id="PTHR47506">
    <property type="entry name" value="TRANSCRIPTIONAL REGULATORY PROTEIN"/>
    <property type="match status" value="1"/>
</dbReference>
<evidence type="ECO:0000259" key="5">
    <source>
        <dbReference type="PROSITE" id="PS50977"/>
    </source>
</evidence>
<dbReference type="Pfam" id="PF16925">
    <property type="entry name" value="TetR_C_13"/>
    <property type="match status" value="1"/>
</dbReference>